<dbReference type="EMBL" id="JANPWB010000013">
    <property type="protein sequence ID" value="KAJ1107521.1"/>
    <property type="molecule type" value="Genomic_DNA"/>
</dbReference>
<evidence type="ECO:0000313" key="2">
    <source>
        <dbReference type="EMBL" id="KAJ1107521.1"/>
    </source>
</evidence>
<evidence type="ECO:0000313" key="3">
    <source>
        <dbReference type="Proteomes" id="UP001066276"/>
    </source>
</evidence>
<dbReference type="AlphaFoldDB" id="A0AAV7MUS5"/>
<evidence type="ECO:0000256" key="1">
    <source>
        <dbReference type="SAM" id="MobiDB-lite"/>
    </source>
</evidence>
<dbReference type="Proteomes" id="UP001066276">
    <property type="component" value="Chromosome 9"/>
</dbReference>
<name>A0AAV7MUS5_PLEWA</name>
<comment type="caution">
    <text evidence="2">The sequence shown here is derived from an EMBL/GenBank/DDBJ whole genome shotgun (WGS) entry which is preliminary data.</text>
</comment>
<evidence type="ECO:0008006" key="4">
    <source>
        <dbReference type="Google" id="ProtNLM"/>
    </source>
</evidence>
<sequence>MACAVLGAECLLLHVRDANAWLFRARGAHVWSGRSGGPPLRGNHGVSRLGGRVSTRARLHRFAWLSRTRRGEGNALSKNCRASSDKEPPQMGAHRLLGTHHCRIAPGA</sequence>
<gene>
    <name evidence="2" type="ORF">NDU88_004911</name>
</gene>
<reference evidence="2" key="1">
    <citation type="journal article" date="2022" name="bioRxiv">
        <title>Sequencing and chromosome-scale assembly of the giantPleurodeles waltlgenome.</title>
        <authorList>
            <person name="Brown T."/>
            <person name="Elewa A."/>
            <person name="Iarovenko S."/>
            <person name="Subramanian E."/>
            <person name="Araus A.J."/>
            <person name="Petzold A."/>
            <person name="Susuki M."/>
            <person name="Suzuki K.-i.T."/>
            <person name="Hayashi T."/>
            <person name="Toyoda A."/>
            <person name="Oliveira C."/>
            <person name="Osipova E."/>
            <person name="Leigh N.D."/>
            <person name="Simon A."/>
            <person name="Yun M.H."/>
        </authorList>
    </citation>
    <scope>NUCLEOTIDE SEQUENCE</scope>
    <source>
        <strain evidence="2">20211129_DDA</strain>
        <tissue evidence="2">Liver</tissue>
    </source>
</reference>
<protein>
    <recommendedName>
        <fullName evidence="4">Secreted protein</fullName>
    </recommendedName>
</protein>
<organism evidence="2 3">
    <name type="scientific">Pleurodeles waltl</name>
    <name type="common">Iberian ribbed newt</name>
    <dbReference type="NCBI Taxonomy" id="8319"/>
    <lineage>
        <taxon>Eukaryota</taxon>
        <taxon>Metazoa</taxon>
        <taxon>Chordata</taxon>
        <taxon>Craniata</taxon>
        <taxon>Vertebrata</taxon>
        <taxon>Euteleostomi</taxon>
        <taxon>Amphibia</taxon>
        <taxon>Batrachia</taxon>
        <taxon>Caudata</taxon>
        <taxon>Salamandroidea</taxon>
        <taxon>Salamandridae</taxon>
        <taxon>Pleurodelinae</taxon>
        <taxon>Pleurodeles</taxon>
    </lineage>
</organism>
<keyword evidence="3" id="KW-1185">Reference proteome</keyword>
<feature type="region of interest" description="Disordered" evidence="1">
    <location>
        <begin position="72"/>
        <end position="93"/>
    </location>
</feature>
<accession>A0AAV7MUS5</accession>
<proteinExistence type="predicted"/>